<dbReference type="GO" id="GO:0006508">
    <property type="term" value="P:proteolysis"/>
    <property type="evidence" value="ECO:0007669"/>
    <property type="project" value="UniProtKB-KW"/>
</dbReference>
<evidence type="ECO:0000256" key="2">
    <source>
        <dbReference type="ARBA" id="ARBA00012759"/>
    </source>
</evidence>
<dbReference type="GO" id="GO:0043130">
    <property type="term" value="F:ubiquitin binding"/>
    <property type="evidence" value="ECO:0007669"/>
    <property type="project" value="TreeGrafter"/>
</dbReference>
<protein>
    <recommendedName>
        <fullName evidence="2">ubiquitinyl hydrolase 1</fullName>
        <ecNumber evidence="2">3.4.19.12</ecNumber>
    </recommendedName>
</protein>
<name>A0A098VMM2_9MICR</name>
<dbReference type="VEuPathDB" id="MicrosporidiaDB:DI09_90p120"/>
<dbReference type="Gene3D" id="1.20.1300.20">
    <property type="entry name" value="Peptidase C65 Otubain, subdomain 2"/>
    <property type="match status" value="1"/>
</dbReference>
<keyword evidence="7" id="KW-0472">Membrane</keyword>
<dbReference type="InterPro" id="IPR019400">
    <property type="entry name" value="Peptidase_C65_otubain"/>
</dbReference>
<feature type="transmembrane region" description="Helical" evidence="7">
    <location>
        <begin position="6"/>
        <end position="25"/>
    </location>
</feature>
<proteinExistence type="predicted"/>
<keyword evidence="6" id="KW-0788">Thiol protease</keyword>
<dbReference type="GeneID" id="25261056"/>
<dbReference type="InterPro" id="IPR038765">
    <property type="entry name" value="Papain-like_cys_pep_sf"/>
</dbReference>
<dbReference type="SUPFAM" id="SSF54001">
    <property type="entry name" value="Cysteine proteinases"/>
    <property type="match status" value="1"/>
</dbReference>
<dbReference type="GO" id="GO:0071108">
    <property type="term" value="P:protein K48-linked deubiquitination"/>
    <property type="evidence" value="ECO:0007669"/>
    <property type="project" value="TreeGrafter"/>
</dbReference>
<evidence type="ECO:0000256" key="7">
    <source>
        <dbReference type="SAM" id="Phobius"/>
    </source>
</evidence>
<evidence type="ECO:0000256" key="4">
    <source>
        <dbReference type="ARBA" id="ARBA00022786"/>
    </source>
</evidence>
<dbReference type="InterPro" id="IPR042468">
    <property type="entry name" value="Peptidase_C65_otubain_sub1"/>
</dbReference>
<accession>A0A098VMM2</accession>
<dbReference type="CDD" id="cd22749">
    <property type="entry name" value="Otubain_C65"/>
    <property type="match status" value="1"/>
</dbReference>
<dbReference type="HOGENOM" id="CLU_1129295_0_0_1"/>
<dbReference type="GO" id="GO:0004843">
    <property type="term" value="F:cysteine-type deubiquitinase activity"/>
    <property type="evidence" value="ECO:0007669"/>
    <property type="project" value="UniProtKB-EC"/>
</dbReference>
<comment type="caution">
    <text evidence="8">The sequence shown here is derived from an EMBL/GenBank/DDBJ whole genome shotgun (WGS) entry which is preliminary data.</text>
</comment>
<dbReference type="EMBL" id="JMKJ01000602">
    <property type="protein sequence ID" value="KGG50059.1"/>
    <property type="molecule type" value="Genomic_DNA"/>
</dbReference>
<dbReference type="GO" id="GO:0005634">
    <property type="term" value="C:nucleus"/>
    <property type="evidence" value="ECO:0007669"/>
    <property type="project" value="TreeGrafter"/>
</dbReference>
<keyword evidence="5" id="KW-0378">Hydrolase</keyword>
<evidence type="ECO:0000256" key="3">
    <source>
        <dbReference type="ARBA" id="ARBA00022670"/>
    </source>
</evidence>
<evidence type="ECO:0000313" key="9">
    <source>
        <dbReference type="Proteomes" id="UP000029725"/>
    </source>
</evidence>
<sequence>MDFPLYYKNTSILMTGIFFTVKYLFGFNHSCYRHPIQAGGESAVMEIACIPPLSLGFWKEQIVDHHSNFIRTSILGPADFDLNITDEFLECFIELLQSIFSSANNNHKDTAIAILTSTLNDDIMGSKSIIAYLRLVASGWIKLNSDSVLPHDEDNMGEPPLHAGQLIDSYCSRVVEPMDQASDDISILALVKTFSIMPWFSLSVKIISTDTKEDYLPEFTYSTDTVHNGVNFHMLFRPGHYDLVYQ</sequence>
<reference evidence="8 9" key="1">
    <citation type="submission" date="2014-04" db="EMBL/GenBank/DDBJ databases">
        <title>A new species of microsporidia sheds light on the evolution of extreme parasitism.</title>
        <authorList>
            <person name="Haag K.L."/>
            <person name="James T.Y."/>
            <person name="Larsson R."/>
            <person name="Schaer T.M."/>
            <person name="Refardt D."/>
            <person name="Pombert J.-F."/>
            <person name="Ebert D."/>
        </authorList>
    </citation>
    <scope>NUCLEOTIDE SEQUENCE [LARGE SCALE GENOMIC DNA]</scope>
    <source>
        <strain evidence="8 9">UGP3</strain>
        <tissue evidence="8">Spores</tissue>
    </source>
</reference>
<keyword evidence="3" id="KW-0645">Protease</keyword>
<dbReference type="AlphaFoldDB" id="A0A098VMM2"/>
<dbReference type="Pfam" id="PF10275">
    <property type="entry name" value="Peptidase_C65"/>
    <property type="match status" value="1"/>
</dbReference>
<dbReference type="Gene3D" id="3.30.200.60">
    <property type="entry name" value="Peptidase C65 Otubain, subdomain 1"/>
    <property type="match status" value="1"/>
</dbReference>
<dbReference type="InterPro" id="IPR042467">
    <property type="entry name" value="Peptidase_C65_otubain_sub2"/>
</dbReference>
<dbReference type="PANTHER" id="PTHR12931:SF15">
    <property type="entry name" value="UBIQUITIN THIOESTERASE OTUBAIN-LIKE"/>
    <property type="match status" value="1"/>
</dbReference>
<dbReference type="EC" id="3.4.19.12" evidence="2"/>
<dbReference type="RefSeq" id="XP_013236486.1">
    <property type="nucleotide sequence ID" value="XM_013381032.1"/>
</dbReference>
<comment type="catalytic activity">
    <reaction evidence="1">
        <text>Thiol-dependent hydrolysis of ester, thioester, amide, peptide and isopeptide bonds formed by the C-terminal Gly of ubiquitin (a 76-residue protein attached to proteins as an intracellular targeting signal).</text>
        <dbReference type="EC" id="3.4.19.12"/>
    </reaction>
</comment>
<keyword evidence="7" id="KW-1133">Transmembrane helix</keyword>
<evidence type="ECO:0000313" key="8">
    <source>
        <dbReference type="EMBL" id="KGG50059.1"/>
    </source>
</evidence>
<dbReference type="OrthoDB" id="18915at2759"/>
<keyword evidence="9" id="KW-1185">Reference proteome</keyword>
<evidence type="ECO:0000256" key="1">
    <source>
        <dbReference type="ARBA" id="ARBA00000707"/>
    </source>
</evidence>
<keyword evidence="7" id="KW-0812">Transmembrane</keyword>
<evidence type="ECO:0000256" key="5">
    <source>
        <dbReference type="ARBA" id="ARBA00022801"/>
    </source>
</evidence>
<dbReference type="Proteomes" id="UP000029725">
    <property type="component" value="Unassembled WGS sequence"/>
</dbReference>
<organism evidence="8 9">
    <name type="scientific">Mitosporidium daphniae</name>
    <dbReference type="NCBI Taxonomy" id="1485682"/>
    <lineage>
        <taxon>Eukaryota</taxon>
        <taxon>Fungi</taxon>
        <taxon>Fungi incertae sedis</taxon>
        <taxon>Microsporidia</taxon>
        <taxon>Mitosporidium</taxon>
    </lineage>
</organism>
<gene>
    <name evidence="8" type="ORF">DI09_90p120</name>
</gene>
<keyword evidence="4" id="KW-0833">Ubl conjugation pathway</keyword>
<evidence type="ECO:0000256" key="6">
    <source>
        <dbReference type="ARBA" id="ARBA00022807"/>
    </source>
</evidence>
<dbReference type="PANTHER" id="PTHR12931">
    <property type="entry name" value="UBIQUITIN THIOLESTERASE PROTEIN OTUB"/>
    <property type="match status" value="1"/>
</dbReference>